<reference evidence="11" key="1">
    <citation type="submission" date="2017-05" db="EMBL/GenBank/DDBJ databases">
        <authorList>
            <person name="Rodrigo-Torres L."/>
            <person name="Arahal R. D."/>
            <person name="Lucena T."/>
        </authorList>
    </citation>
    <scope>NUCLEOTIDE SEQUENCE [LARGE SCALE GENOMIC DNA]</scope>
    <source>
        <strain evidence="11">CECT 8621</strain>
    </source>
</reference>
<dbReference type="RefSeq" id="WP_093968398.1">
    <property type="nucleotide sequence ID" value="NZ_FXYE01000002.1"/>
</dbReference>
<dbReference type="Pfam" id="PF13677">
    <property type="entry name" value="MotB_plug"/>
    <property type="match status" value="1"/>
</dbReference>
<dbReference type="AlphaFoldDB" id="A0A238KYG4"/>
<evidence type="ECO:0000256" key="2">
    <source>
        <dbReference type="ARBA" id="ARBA00008914"/>
    </source>
</evidence>
<protein>
    <submittedName>
        <fullName evidence="10">Chemotaxis protein LafU</fullName>
    </submittedName>
</protein>
<evidence type="ECO:0000256" key="1">
    <source>
        <dbReference type="ARBA" id="ARBA00004162"/>
    </source>
</evidence>
<dbReference type="InterPro" id="IPR006665">
    <property type="entry name" value="OmpA-like"/>
</dbReference>
<dbReference type="OrthoDB" id="7170686at2"/>
<dbReference type="Gene3D" id="3.30.1330.60">
    <property type="entry name" value="OmpA-like domain"/>
    <property type="match status" value="1"/>
</dbReference>
<evidence type="ECO:0000256" key="6">
    <source>
        <dbReference type="ARBA" id="ARBA00023136"/>
    </source>
</evidence>
<evidence type="ECO:0000259" key="9">
    <source>
        <dbReference type="Pfam" id="PF13677"/>
    </source>
</evidence>
<comment type="similarity">
    <text evidence="2">Belongs to the MotB family.</text>
</comment>
<keyword evidence="4 7" id="KW-0812">Transmembrane</keyword>
<dbReference type="SUPFAM" id="SSF103088">
    <property type="entry name" value="OmpA-like"/>
    <property type="match status" value="1"/>
</dbReference>
<dbReference type="PANTHER" id="PTHR30329:SF21">
    <property type="entry name" value="LIPOPROTEIN YIAD-RELATED"/>
    <property type="match status" value="1"/>
</dbReference>
<feature type="transmembrane region" description="Helical" evidence="7">
    <location>
        <begin position="29"/>
        <end position="48"/>
    </location>
</feature>
<dbReference type="InterPro" id="IPR036737">
    <property type="entry name" value="OmpA-like_sf"/>
</dbReference>
<dbReference type="Proteomes" id="UP000202922">
    <property type="component" value="Unassembled WGS sequence"/>
</dbReference>
<evidence type="ECO:0000313" key="11">
    <source>
        <dbReference type="Proteomes" id="UP000202922"/>
    </source>
</evidence>
<feature type="domain" description="Motility protein B-like N-terminal" evidence="9">
    <location>
        <begin position="13"/>
        <end position="64"/>
    </location>
</feature>
<comment type="subcellular location">
    <subcellularLocation>
        <location evidence="1">Cell membrane</location>
        <topology evidence="1">Single-pass membrane protein</topology>
    </subcellularLocation>
</comment>
<dbReference type="Pfam" id="PF00691">
    <property type="entry name" value="OmpA"/>
    <property type="match status" value="1"/>
</dbReference>
<sequence>MSASNNAPVIIKRKKVISGGGHHGGAWKVAYADFVTAMMAFFMLMWLLNATTEKQRKGIADYFHPTIPVNRISGGGDGAFGGNSVFSENTMAQNGTGASGRHTTANKQAVGASGLSPTGAEEQVQKMQAMQEELEKALTARSGESMVSDGTMRHIVTRVTDEGLIVELFDLNDSRLFLDGTDTPTPEMEALTSIIAEVFALVENAIAVGGHTRAHAGPLVQDPSWNLSTRRAHAVRQLLEGDGIVARRVQRVTGFADRKLVAPDPTARRNNRIEVVLLRSEGPTGKSSAF</sequence>
<feature type="domain" description="OmpA-like" evidence="8">
    <location>
        <begin position="177"/>
        <end position="272"/>
    </location>
</feature>
<dbReference type="InterPro" id="IPR050330">
    <property type="entry name" value="Bact_OuterMem_StrucFunc"/>
</dbReference>
<dbReference type="InterPro" id="IPR025713">
    <property type="entry name" value="MotB-like_N_dom"/>
</dbReference>
<gene>
    <name evidence="10" type="primary">lafU</name>
    <name evidence="10" type="ORF">COL8621_03382</name>
</gene>
<dbReference type="GO" id="GO:0005886">
    <property type="term" value="C:plasma membrane"/>
    <property type="evidence" value="ECO:0007669"/>
    <property type="project" value="UniProtKB-SubCell"/>
</dbReference>
<evidence type="ECO:0000259" key="8">
    <source>
        <dbReference type="Pfam" id="PF00691"/>
    </source>
</evidence>
<accession>A0A238KYG4</accession>
<evidence type="ECO:0000256" key="7">
    <source>
        <dbReference type="SAM" id="Phobius"/>
    </source>
</evidence>
<dbReference type="PANTHER" id="PTHR30329">
    <property type="entry name" value="STATOR ELEMENT OF FLAGELLAR MOTOR COMPLEX"/>
    <property type="match status" value="1"/>
</dbReference>
<keyword evidence="5 7" id="KW-1133">Transmembrane helix</keyword>
<evidence type="ECO:0000256" key="3">
    <source>
        <dbReference type="ARBA" id="ARBA00022475"/>
    </source>
</evidence>
<keyword evidence="11" id="KW-1185">Reference proteome</keyword>
<keyword evidence="6 7" id="KW-0472">Membrane</keyword>
<keyword evidence="3" id="KW-1003">Cell membrane</keyword>
<evidence type="ECO:0000256" key="4">
    <source>
        <dbReference type="ARBA" id="ARBA00022692"/>
    </source>
</evidence>
<evidence type="ECO:0000313" key="10">
    <source>
        <dbReference type="EMBL" id="SMX47242.1"/>
    </source>
</evidence>
<evidence type="ECO:0000256" key="5">
    <source>
        <dbReference type="ARBA" id="ARBA00022989"/>
    </source>
</evidence>
<proteinExistence type="inferred from homology"/>
<name>A0A238KYG4_9RHOB</name>
<dbReference type="EMBL" id="FXYE01000002">
    <property type="protein sequence ID" value="SMX47242.1"/>
    <property type="molecule type" value="Genomic_DNA"/>
</dbReference>
<organism evidence="10 11">
    <name type="scientific">Actibacterium lipolyticum</name>
    <dbReference type="NCBI Taxonomy" id="1524263"/>
    <lineage>
        <taxon>Bacteria</taxon>
        <taxon>Pseudomonadati</taxon>
        <taxon>Pseudomonadota</taxon>
        <taxon>Alphaproteobacteria</taxon>
        <taxon>Rhodobacterales</taxon>
        <taxon>Roseobacteraceae</taxon>
        <taxon>Actibacterium</taxon>
    </lineage>
</organism>